<evidence type="ECO:0000313" key="3">
    <source>
        <dbReference type="WBParaSite" id="Gr19_v10_g8056.t1"/>
    </source>
</evidence>
<dbReference type="AlphaFoldDB" id="A0A914I965"/>
<keyword evidence="2" id="KW-1185">Reference proteome</keyword>
<evidence type="ECO:0000313" key="2">
    <source>
        <dbReference type="Proteomes" id="UP000887572"/>
    </source>
</evidence>
<proteinExistence type="predicted"/>
<protein>
    <submittedName>
        <fullName evidence="3">Uncharacterized protein</fullName>
    </submittedName>
</protein>
<organism evidence="2 3">
    <name type="scientific">Globodera rostochiensis</name>
    <name type="common">Golden nematode worm</name>
    <name type="synonym">Heterodera rostochiensis</name>
    <dbReference type="NCBI Taxonomy" id="31243"/>
    <lineage>
        <taxon>Eukaryota</taxon>
        <taxon>Metazoa</taxon>
        <taxon>Ecdysozoa</taxon>
        <taxon>Nematoda</taxon>
        <taxon>Chromadorea</taxon>
        <taxon>Rhabditida</taxon>
        <taxon>Tylenchina</taxon>
        <taxon>Tylenchomorpha</taxon>
        <taxon>Tylenchoidea</taxon>
        <taxon>Heteroderidae</taxon>
        <taxon>Heteroderinae</taxon>
        <taxon>Globodera</taxon>
    </lineage>
</organism>
<feature type="chain" id="PRO_5037116431" evidence="1">
    <location>
        <begin position="26"/>
        <end position="175"/>
    </location>
</feature>
<accession>A0A914I965</accession>
<dbReference type="Proteomes" id="UP000887572">
    <property type="component" value="Unplaced"/>
</dbReference>
<keyword evidence="1" id="KW-0732">Signal</keyword>
<sequence length="175" mass="19527">MGVSKSGLVAFALLTALAFPGQIRGDDFASAAEEEELTPCQKMMAKCHDNWGECFPRDGYRGDACCDKGSSWKCSEDMTLDEQTSKDPTMAKIKNCFLAGHPDWESFERCLPDPSECKSPRLCHSGSEEKAKVAKCPRKFKCFLRKHSDIAALKRCMPKNDDYNFKNCNAPMPPI</sequence>
<feature type="signal peptide" evidence="1">
    <location>
        <begin position="1"/>
        <end position="25"/>
    </location>
</feature>
<reference evidence="3" key="1">
    <citation type="submission" date="2022-11" db="UniProtKB">
        <authorList>
            <consortium name="WormBaseParasite"/>
        </authorList>
    </citation>
    <scope>IDENTIFICATION</scope>
</reference>
<name>A0A914I965_GLORO</name>
<dbReference type="WBParaSite" id="Gr19_v10_g8056.t1">
    <property type="protein sequence ID" value="Gr19_v10_g8056.t1"/>
    <property type="gene ID" value="Gr19_v10_g8056"/>
</dbReference>
<evidence type="ECO:0000256" key="1">
    <source>
        <dbReference type="SAM" id="SignalP"/>
    </source>
</evidence>